<keyword evidence="3" id="KW-1185">Reference proteome</keyword>
<dbReference type="Proteomes" id="UP001371456">
    <property type="component" value="Unassembled WGS sequence"/>
</dbReference>
<accession>A0AAN8T1S8</accession>
<feature type="region of interest" description="Disordered" evidence="1">
    <location>
        <begin position="1"/>
        <end position="25"/>
    </location>
</feature>
<evidence type="ECO:0000256" key="1">
    <source>
        <dbReference type="SAM" id="MobiDB-lite"/>
    </source>
</evidence>
<evidence type="ECO:0000313" key="2">
    <source>
        <dbReference type="EMBL" id="KAK6778009.1"/>
    </source>
</evidence>
<reference evidence="2 3" key="1">
    <citation type="submission" date="2024-02" db="EMBL/GenBank/DDBJ databases">
        <title>de novo genome assembly of Solanum bulbocastanum strain 11H21.</title>
        <authorList>
            <person name="Hosaka A.J."/>
        </authorList>
    </citation>
    <scope>NUCLEOTIDE SEQUENCE [LARGE SCALE GENOMIC DNA]</scope>
    <source>
        <tissue evidence="2">Young leaves</tissue>
    </source>
</reference>
<comment type="caution">
    <text evidence="2">The sequence shown here is derived from an EMBL/GenBank/DDBJ whole genome shotgun (WGS) entry which is preliminary data.</text>
</comment>
<feature type="compositionally biased region" description="Acidic residues" evidence="1">
    <location>
        <begin position="1"/>
        <end position="10"/>
    </location>
</feature>
<gene>
    <name evidence="2" type="ORF">RDI58_024727</name>
</gene>
<organism evidence="2 3">
    <name type="scientific">Solanum bulbocastanum</name>
    <name type="common">Wild potato</name>
    <dbReference type="NCBI Taxonomy" id="147425"/>
    <lineage>
        <taxon>Eukaryota</taxon>
        <taxon>Viridiplantae</taxon>
        <taxon>Streptophyta</taxon>
        <taxon>Embryophyta</taxon>
        <taxon>Tracheophyta</taxon>
        <taxon>Spermatophyta</taxon>
        <taxon>Magnoliopsida</taxon>
        <taxon>eudicotyledons</taxon>
        <taxon>Gunneridae</taxon>
        <taxon>Pentapetalae</taxon>
        <taxon>asterids</taxon>
        <taxon>lamiids</taxon>
        <taxon>Solanales</taxon>
        <taxon>Solanaceae</taxon>
        <taxon>Solanoideae</taxon>
        <taxon>Solaneae</taxon>
        <taxon>Solanum</taxon>
    </lineage>
</organism>
<proteinExistence type="predicted"/>
<dbReference type="AlphaFoldDB" id="A0AAN8T1S8"/>
<sequence>MRESCSEDIDAINSGGAPLPNYPEIQSSANKNMKVAVGW</sequence>
<protein>
    <submittedName>
        <fullName evidence="2">Uncharacterized protein</fullName>
    </submittedName>
</protein>
<evidence type="ECO:0000313" key="3">
    <source>
        <dbReference type="Proteomes" id="UP001371456"/>
    </source>
</evidence>
<dbReference type="EMBL" id="JBANQN010000010">
    <property type="protein sequence ID" value="KAK6778009.1"/>
    <property type="molecule type" value="Genomic_DNA"/>
</dbReference>
<name>A0AAN8T1S8_SOLBU</name>